<evidence type="ECO:0000256" key="2">
    <source>
        <dbReference type="ARBA" id="ARBA00022552"/>
    </source>
</evidence>
<keyword evidence="4 6" id="KW-0808">Transferase</keyword>
<dbReference type="EC" id="2.1.1.-" evidence="6"/>
<keyword evidence="2 6" id="KW-0698">rRNA processing</keyword>
<evidence type="ECO:0000256" key="7">
    <source>
        <dbReference type="SAM" id="MobiDB-lite"/>
    </source>
</evidence>
<feature type="region of interest" description="Disordered" evidence="7">
    <location>
        <begin position="212"/>
        <end position="233"/>
    </location>
</feature>
<dbReference type="PANTHER" id="PTHR31760:SF0">
    <property type="entry name" value="S-ADENOSYL-L-METHIONINE-DEPENDENT METHYLTRANSFERASES SUPERFAMILY PROTEIN"/>
    <property type="match status" value="1"/>
</dbReference>
<accession>A0A7I7UIA9</accession>
<feature type="binding site" evidence="6">
    <location>
        <begin position="127"/>
        <end position="128"/>
    </location>
    <ligand>
        <name>S-adenosyl-L-methionine</name>
        <dbReference type="ChEBI" id="CHEBI:59789"/>
    </ligand>
</feature>
<evidence type="ECO:0000256" key="1">
    <source>
        <dbReference type="ARBA" id="ARBA00022490"/>
    </source>
</evidence>
<keyword evidence="1 6" id="KW-0963">Cytoplasm</keyword>
<comment type="subcellular location">
    <subcellularLocation>
        <location evidence="6">Cytoplasm</location>
    </subcellularLocation>
</comment>
<keyword evidence="5 6" id="KW-0949">S-adenosyl-L-methionine</keyword>
<name>A0A7I7UIA9_MYCPV</name>
<protein>
    <recommendedName>
        <fullName evidence="6">Ribosomal RNA small subunit methyltransferase G</fullName>
        <ecNumber evidence="6">2.1.1.-</ecNumber>
    </recommendedName>
    <alternativeName>
        <fullName evidence="6">16S rRNA 7-methylguanosine methyltransferase</fullName>
        <shortName evidence="6">16S rRNA m7G methyltransferase</shortName>
    </alternativeName>
</protein>
<dbReference type="HAMAP" id="MF_00074">
    <property type="entry name" value="16SrRNA_methyltr_G"/>
    <property type="match status" value="1"/>
</dbReference>
<evidence type="ECO:0000313" key="8">
    <source>
        <dbReference type="EMBL" id="BBY81102.1"/>
    </source>
</evidence>
<dbReference type="GO" id="GO:0070043">
    <property type="term" value="F:rRNA (guanine-N7-)-methyltransferase activity"/>
    <property type="evidence" value="ECO:0007669"/>
    <property type="project" value="UniProtKB-UniRule"/>
</dbReference>
<reference evidence="8 9" key="1">
    <citation type="journal article" date="2019" name="Emerg. Microbes Infect.">
        <title>Comprehensive subspecies identification of 175 nontuberculous mycobacteria species based on 7547 genomic profiles.</title>
        <authorList>
            <person name="Matsumoto Y."/>
            <person name="Kinjo T."/>
            <person name="Motooka D."/>
            <person name="Nabeya D."/>
            <person name="Jung N."/>
            <person name="Uechi K."/>
            <person name="Horii T."/>
            <person name="Iida T."/>
            <person name="Fujita J."/>
            <person name="Nakamura S."/>
        </authorList>
    </citation>
    <scope>NUCLEOTIDE SEQUENCE [LARGE SCALE GENOMIC DNA]</scope>
    <source>
        <strain evidence="8 9">JCM 6370</strain>
    </source>
</reference>
<comment type="similarity">
    <text evidence="6">Belongs to the methyltransferase superfamily. RNA methyltransferase RsmG family.</text>
</comment>
<evidence type="ECO:0000313" key="9">
    <source>
        <dbReference type="Proteomes" id="UP000467252"/>
    </source>
</evidence>
<dbReference type="RefSeq" id="WP_170307893.1">
    <property type="nucleotide sequence ID" value="NZ_AP022599.1"/>
</dbReference>
<feature type="binding site" evidence="6">
    <location>
        <position position="145"/>
    </location>
    <ligand>
        <name>S-adenosyl-L-methionine</name>
        <dbReference type="ChEBI" id="CHEBI:59789"/>
    </ligand>
</feature>
<dbReference type="SUPFAM" id="SSF53335">
    <property type="entry name" value="S-adenosyl-L-methionine-dependent methyltransferases"/>
    <property type="match status" value="1"/>
</dbReference>
<dbReference type="PANTHER" id="PTHR31760">
    <property type="entry name" value="S-ADENOSYL-L-METHIONINE-DEPENDENT METHYLTRANSFERASES SUPERFAMILY PROTEIN"/>
    <property type="match status" value="1"/>
</dbReference>
<dbReference type="InterPro" id="IPR003682">
    <property type="entry name" value="rRNA_ssu_MeTfrase_G"/>
</dbReference>
<evidence type="ECO:0000256" key="5">
    <source>
        <dbReference type="ARBA" id="ARBA00022691"/>
    </source>
</evidence>
<dbReference type="Gene3D" id="3.40.50.150">
    <property type="entry name" value="Vaccinia Virus protein VP39"/>
    <property type="match status" value="1"/>
</dbReference>
<dbReference type="AlphaFoldDB" id="A0A7I7UIA9"/>
<comment type="caution">
    <text evidence="6">Lacks conserved residue(s) required for the propagation of feature annotation.</text>
</comment>
<dbReference type="Pfam" id="PF02527">
    <property type="entry name" value="GidB"/>
    <property type="match status" value="1"/>
</dbReference>
<dbReference type="InterPro" id="IPR029063">
    <property type="entry name" value="SAM-dependent_MTases_sf"/>
</dbReference>
<comment type="function">
    <text evidence="6">Specifically methylates the N7 position of a guanine in 16S rRNA.</text>
</comment>
<dbReference type="PIRSF" id="PIRSF003078">
    <property type="entry name" value="GidB"/>
    <property type="match status" value="1"/>
</dbReference>
<organism evidence="8 9">
    <name type="scientific">Mycolicibacterium pulveris</name>
    <name type="common">Mycobacterium pulveris</name>
    <dbReference type="NCBI Taxonomy" id="36813"/>
    <lineage>
        <taxon>Bacteria</taxon>
        <taxon>Bacillati</taxon>
        <taxon>Actinomycetota</taxon>
        <taxon>Actinomycetes</taxon>
        <taxon>Mycobacteriales</taxon>
        <taxon>Mycobacteriaceae</taxon>
        <taxon>Mycolicibacterium</taxon>
    </lineage>
</organism>
<evidence type="ECO:0000256" key="4">
    <source>
        <dbReference type="ARBA" id="ARBA00022679"/>
    </source>
</evidence>
<keyword evidence="9" id="KW-1185">Reference proteome</keyword>
<evidence type="ECO:0000256" key="3">
    <source>
        <dbReference type="ARBA" id="ARBA00022603"/>
    </source>
</evidence>
<gene>
    <name evidence="6 8" type="primary">rsmG</name>
    <name evidence="8" type="ORF">MPUL_22600</name>
</gene>
<feature type="binding site" evidence="6">
    <location>
        <position position="82"/>
    </location>
    <ligand>
        <name>S-adenosyl-L-methionine</name>
        <dbReference type="ChEBI" id="CHEBI:59789"/>
    </ligand>
</feature>
<dbReference type="EMBL" id="AP022599">
    <property type="protein sequence ID" value="BBY81102.1"/>
    <property type="molecule type" value="Genomic_DNA"/>
</dbReference>
<sequence>MFHVKHDEVSPAPPAAEALFGGRLDRARRYVELLADAGVERGLIGPREVDRLWERHLLNSAAVGELLEQGSEVADIGSGAGLPGIPLALARPDLRLTLIEPLLRRSEFLREVIEELAVEVTVVRGRAEEPAVRRQVGKQDAVVSRAVASLDKLTKWSMPLLRVDGLMLAVKGERAEEEVREHRRVMTTLGAADVRVMKCGADFLDPPATVVVARRRAPDPQPPQRSTTGRRRP</sequence>
<feature type="binding site" evidence="6">
    <location>
        <position position="77"/>
    </location>
    <ligand>
        <name>S-adenosyl-L-methionine</name>
        <dbReference type="ChEBI" id="CHEBI:59789"/>
    </ligand>
</feature>
<dbReference type="GO" id="GO:0005829">
    <property type="term" value="C:cytosol"/>
    <property type="evidence" value="ECO:0007669"/>
    <property type="project" value="TreeGrafter"/>
</dbReference>
<dbReference type="NCBIfam" id="TIGR00138">
    <property type="entry name" value="rsmG_gidB"/>
    <property type="match status" value="1"/>
</dbReference>
<proteinExistence type="inferred from homology"/>
<evidence type="ECO:0000256" key="6">
    <source>
        <dbReference type="HAMAP-Rule" id="MF_00074"/>
    </source>
</evidence>
<dbReference type="Proteomes" id="UP000467252">
    <property type="component" value="Chromosome"/>
</dbReference>
<keyword evidence="3 6" id="KW-0489">Methyltransferase</keyword>